<reference evidence="5 6" key="1">
    <citation type="submission" date="2014-08" db="EMBL/GenBank/DDBJ databases">
        <title>Genome sequences of NCPPB Pectobacterium isolates.</title>
        <authorList>
            <person name="Glover R.H."/>
            <person name="Sapp M."/>
            <person name="Elphinstone J."/>
        </authorList>
    </citation>
    <scope>NUCLEOTIDE SEQUENCE [LARGE SCALE GENOMIC DNA]</scope>
    <source>
        <strain evidence="5 6">NCPPB 2795</strain>
    </source>
</reference>
<sequence length="191" mass="21992">METPIVDTLFADNVFGDKLYELRHQPHLRLTIQEESDAEALFTLIQQEKPRLRRTLPWPDSVKSVDDTRETIRDNRRTFFDKTAAVYVIRWDDALAGIVSFNTIQDKEGVIGYWIAEEFEGKGIVSQAVSTLIAAYADANLVERCIIKASTANTRSNAVAQRLGFRFHHTEKDAEQIGERWFDHNIYHYCA</sequence>
<evidence type="ECO:0000313" key="6">
    <source>
        <dbReference type="Proteomes" id="UP000032874"/>
    </source>
</evidence>
<dbReference type="AlphaFoldDB" id="A0A093RW74"/>
<dbReference type="Pfam" id="PF13302">
    <property type="entry name" value="Acetyltransf_3"/>
    <property type="match status" value="1"/>
</dbReference>
<dbReference type="InterPro" id="IPR000182">
    <property type="entry name" value="GNAT_dom"/>
</dbReference>
<dbReference type="PROSITE" id="PS51186">
    <property type="entry name" value="GNAT"/>
    <property type="match status" value="1"/>
</dbReference>
<feature type="domain" description="N-acetyltransferase" evidence="4">
    <location>
        <begin position="28"/>
        <end position="187"/>
    </location>
</feature>
<dbReference type="STRING" id="55207.KP22_12935"/>
<protein>
    <submittedName>
        <fullName evidence="5">Acetyltransferase</fullName>
    </submittedName>
</protein>
<accession>A0A093RW74</accession>
<dbReference type="PANTHER" id="PTHR43792">
    <property type="entry name" value="GNAT FAMILY, PUTATIVE (AFU_ORTHOLOGUE AFUA_3G00765)-RELATED-RELATED"/>
    <property type="match status" value="1"/>
</dbReference>
<dbReference type="PANTHER" id="PTHR43792:SF8">
    <property type="entry name" value="[RIBOSOMAL PROTEIN US5]-ALANINE N-ACETYLTRANSFERASE"/>
    <property type="match status" value="1"/>
</dbReference>
<dbReference type="GO" id="GO:0016747">
    <property type="term" value="F:acyltransferase activity, transferring groups other than amino-acyl groups"/>
    <property type="evidence" value="ECO:0007669"/>
    <property type="project" value="InterPro"/>
</dbReference>
<organism evidence="5 6">
    <name type="scientific">Pectobacterium betavasculorum</name>
    <dbReference type="NCBI Taxonomy" id="55207"/>
    <lineage>
        <taxon>Bacteria</taxon>
        <taxon>Pseudomonadati</taxon>
        <taxon>Pseudomonadota</taxon>
        <taxon>Gammaproteobacteria</taxon>
        <taxon>Enterobacterales</taxon>
        <taxon>Pectobacteriaceae</taxon>
        <taxon>Pectobacterium</taxon>
    </lineage>
</organism>
<keyword evidence="1 5" id="KW-0808">Transferase</keyword>
<dbReference type="Gene3D" id="3.40.630.30">
    <property type="match status" value="1"/>
</dbReference>
<dbReference type="InterPro" id="IPR051531">
    <property type="entry name" value="N-acetyltransferase"/>
</dbReference>
<name>A0A093RW74_9GAMM</name>
<comment type="similarity">
    <text evidence="3">Belongs to the acetyltransferase family. RimJ subfamily.</text>
</comment>
<evidence type="ECO:0000256" key="2">
    <source>
        <dbReference type="ARBA" id="ARBA00023315"/>
    </source>
</evidence>
<evidence type="ECO:0000259" key="4">
    <source>
        <dbReference type="PROSITE" id="PS51186"/>
    </source>
</evidence>
<dbReference type="RefSeq" id="WP_039324575.1">
    <property type="nucleotide sequence ID" value="NZ_JQHM01000004.1"/>
</dbReference>
<evidence type="ECO:0000256" key="3">
    <source>
        <dbReference type="ARBA" id="ARBA00038502"/>
    </source>
</evidence>
<evidence type="ECO:0000313" key="5">
    <source>
        <dbReference type="EMBL" id="KFX04789.1"/>
    </source>
</evidence>
<dbReference type="SUPFAM" id="SSF55729">
    <property type="entry name" value="Acyl-CoA N-acyltransferases (Nat)"/>
    <property type="match status" value="1"/>
</dbReference>
<proteinExistence type="inferred from homology"/>
<gene>
    <name evidence="5" type="ORF">KP22_12935</name>
</gene>
<dbReference type="InterPro" id="IPR016181">
    <property type="entry name" value="Acyl_CoA_acyltransferase"/>
</dbReference>
<dbReference type="Proteomes" id="UP000032874">
    <property type="component" value="Unassembled WGS sequence"/>
</dbReference>
<evidence type="ECO:0000256" key="1">
    <source>
        <dbReference type="ARBA" id="ARBA00022679"/>
    </source>
</evidence>
<keyword evidence="2" id="KW-0012">Acyltransferase</keyword>
<dbReference type="EMBL" id="JQHM01000004">
    <property type="protein sequence ID" value="KFX04789.1"/>
    <property type="molecule type" value="Genomic_DNA"/>
</dbReference>
<dbReference type="eggNOG" id="COG1670">
    <property type="taxonomic scope" value="Bacteria"/>
</dbReference>
<comment type="caution">
    <text evidence="5">The sequence shown here is derived from an EMBL/GenBank/DDBJ whole genome shotgun (WGS) entry which is preliminary data.</text>
</comment>